<dbReference type="PATRIC" id="fig|84531.8.peg.4910"/>
<keyword evidence="2" id="KW-1185">Reference proteome</keyword>
<dbReference type="KEGG" id="lab:LA76x_4925"/>
<dbReference type="Proteomes" id="UP000060787">
    <property type="component" value="Chromosome"/>
</dbReference>
<reference evidence="1 2" key="1">
    <citation type="journal article" date="2015" name="BMC Genomics">
        <title>Comparative genomics and metabolic profiling of the genus Lysobacter.</title>
        <authorList>
            <person name="de Bruijn I."/>
            <person name="Cheng X."/>
            <person name="de Jager V."/>
            <person name="Exposito R.G."/>
            <person name="Watrous J."/>
            <person name="Patel N."/>
            <person name="Postma J."/>
            <person name="Dorrestein P.C."/>
            <person name="Kobayashi D."/>
            <person name="Raaijmakers J.M."/>
        </authorList>
    </citation>
    <scope>NUCLEOTIDE SEQUENCE [LARGE SCALE GENOMIC DNA]</scope>
    <source>
        <strain evidence="1 2">76</strain>
    </source>
</reference>
<protein>
    <submittedName>
        <fullName evidence="1">LacI family regulatory protein</fullName>
    </submittedName>
</protein>
<evidence type="ECO:0000313" key="1">
    <source>
        <dbReference type="EMBL" id="ALN83027.1"/>
    </source>
</evidence>
<dbReference type="STRING" id="84531.LA76x_4925"/>
<proteinExistence type="predicted"/>
<dbReference type="EMBL" id="CP011129">
    <property type="protein sequence ID" value="ALN83027.1"/>
    <property type="molecule type" value="Genomic_DNA"/>
</dbReference>
<organism evidence="1 2">
    <name type="scientific">Lysobacter antibioticus</name>
    <dbReference type="NCBI Taxonomy" id="84531"/>
    <lineage>
        <taxon>Bacteria</taxon>
        <taxon>Pseudomonadati</taxon>
        <taxon>Pseudomonadota</taxon>
        <taxon>Gammaproteobacteria</taxon>
        <taxon>Lysobacterales</taxon>
        <taxon>Lysobacteraceae</taxon>
        <taxon>Lysobacter</taxon>
    </lineage>
</organism>
<gene>
    <name evidence="1" type="ORF">LA76x_4925</name>
</gene>
<sequence>MLERGEIASMKELAESESTDNSYVGRIINLTLLAPEIIAGILDDTIPDVQIDRLGISPPLLWSEQLRLVGIAAPS</sequence>
<dbReference type="AlphaFoldDB" id="A0A0S2FHN7"/>
<accession>A0A0S2FHN7</accession>
<evidence type="ECO:0000313" key="2">
    <source>
        <dbReference type="Proteomes" id="UP000060787"/>
    </source>
</evidence>
<name>A0A0S2FHN7_LYSAN</name>